<dbReference type="STRING" id="6412.T1F074"/>
<dbReference type="SUPFAM" id="SSF48403">
    <property type="entry name" value="Ankyrin repeat"/>
    <property type="match status" value="1"/>
</dbReference>
<dbReference type="CTD" id="20202224"/>
<gene>
    <name evidence="4" type="primary">20202224</name>
    <name evidence="3" type="ORF">HELRODRAFT_168133</name>
</gene>
<protein>
    <submittedName>
        <fullName evidence="3 4">Uncharacterized protein</fullName>
    </submittedName>
</protein>
<reference evidence="3 5" key="2">
    <citation type="journal article" date="2013" name="Nature">
        <title>Insights into bilaterian evolution from three spiralian genomes.</title>
        <authorList>
            <person name="Simakov O."/>
            <person name="Marletaz F."/>
            <person name="Cho S.J."/>
            <person name="Edsinger-Gonzales E."/>
            <person name="Havlak P."/>
            <person name="Hellsten U."/>
            <person name="Kuo D.H."/>
            <person name="Larsson T."/>
            <person name="Lv J."/>
            <person name="Arendt D."/>
            <person name="Savage R."/>
            <person name="Osoegawa K."/>
            <person name="de Jong P."/>
            <person name="Grimwood J."/>
            <person name="Chapman J.A."/>
            <person name="Shapiro H."/>
            <person name="Aerts A."/>
            <person name="Otillar R.P."/>
            <person name="Terry A.Y."/>
            <person name="Boore J.L."/>
            <person name="Grigoriev I.V."/>
            <person name="Lindberg D.R."/>
            <person name="Seaver E.C."/>
            <person name="Weisblat D.A."/>
            <person name="Putnam N.H."/>
            <person name="Rokhsar D.S."/>
        </authorList>
    </citation>
    <scope>NUCLEOTIDE SEQUENCE</scope>
</reference>
<evidence type="ECO:0000256" key="2">
    <source>
        <dbReference type="ARBA" id="ARBA00023043"/>
    </source>
</evidence>
<dbReference type="KEGG" id="hro:HELRODRAFT_168133"/>
<dbReference type="AlphaFoldDB" id="T1F074"/>
<reference evidence="5" key="1">
    <citation type="submission" date="2012-12" db="EMBL/GenBank/DDBJ databases">
        <authorList>
            <person name="Hellsten U."/>
            <person name="Grimwood J."/>
            <person name="Chapman J.A."/>
            <person name="Shapiro H."/>
            <person name="Aerts A."/>
            <person name="Otillar R.P."/>
            <person name="Terry A.Y."/>
            <person name="Boore J.L."/>
            <person name="Simakov O."/>
            <person name="Marletaz F."/>
            <person name="Cho S.-J."/>
            <person name="Edsinger-Gonzales E."/>
            <person name="Havlak P."/>
            <person name="Kuo D.-H."/>
            <person name="Larsson T."/>
            <person name="Lv J."/>
            <person name="Arendt D."/>
            <person name="Savage R."/>
            <person name="Osoegawa K."/>
            <person name="de Jong P."/>
            <person name="Lindberg D.R."/>
            <person name="Seaver E.C."/>
            <person name="Weisblat D.A."/>
            <person name="Putnam N.H."/>
            <person name="Grigoriev I.V."/>
            <person name="Rokhsar D.S."/>
        </authorList>
    </citation>
    <scope>NUCLEOTIDE SEQUENCE</scope>
</reference>
<dbReference type="InterPro" id="IPR002110">
    <property type="entry name" value="Ankyrin_rpt"/>
</dbReference>
<dbReference type="RefSeq" id="XP_009012057.1">
    <property type="nucleotide sequence ID" value="XM_009013809.1"/>
</dbReference>
<proteinExistence type="predicted"/>
<dbReference type="InterPro" id="IPR050663">
    <property type="entry name" value="Ankyrin-SOCS_Box"/>
</dbReference>
<dbReference type="InParanoid" id="T1F074"/>
<dbReference type="PANTHER" id="PTHR24193">
    <property type="entry name" value="ANKYRIN REPEAT PROTEIN"/>
    <property type="match status" value="1"/>
</dbReference>
<keyword evidence="1" id="KW-0677">Repeat</keyword>
<dbReference type="OrthoDB" id="445896at2759"/>
<evidence type="ECO:0000313" key="5">
    <source>
        <dbReference type="Proteomes" id="UP000015101"/>
    </source>
</evidence>
<dbReference type="SMART" id="SM00248">
    <property type="entry name" value="ANK"/>
    <property type="match status" value="4"/>
</dbReference>
<dbReference type="GO" id="GO:0000976">
    <property type="term" value="F:transcription cis-regulatory region binding"/>
    <property type="evidence" value="ECO:0000318"/>
    <property type="project" value="GO_Central"/>
</dbReference>
<evidence type="ECO:0000313" key="3">
    <source>
        <dbReference type="EMBL" id="ESO10243.1"/>
    </source>
</evidence>
<name>T1F074_HELRO</name>
<reference evidence="4" key="3">
    <citation type="submission" date="2015-06" db="UniProtKB">
        <authorList>
            <consortium name="EnsemblMetazoa"/>
        </authorList>
    </citation>
    <scope>IDENTIFICATION</scope>
</reference>
<dbReference type="EnsemblMetazoa" id="HelroT168133">
    <property type="protein sequence ID" value="HelroP168133"/>
    <property type="gene ID" value="HelroG168133"/>
</dbReference>
<keyword evidence="5" id="KW-1185">Reference proteome</keyword>
<dbReference type="PANTHER" id="PTHR24193:SF121">
    <property type="entry name" value="ADA2A-CONTAINING COMPLEX COMPONENT 3, ISOFORM D"/>
    <property type="match status" value="1"/>
</dbReference>
<dbReference type="GO" id="GO:0005634">
    <property type="term" value="C:nucleus"/>
    <property type="evidence" value="ECO:0000318"/>
    <property type="project" value="GO_Central"/>
</dbReference>
<dbReference type="EMBL" id="AMQM01002901">
    <property type="status" value="NOT_ANNOTATED_CDS"/>
    <property type="molecule type" value="Genomic_DNA"/>
</dbReference>
<dbReference type="Pfam" id="PF12796">
    <property type="entry name" value="Ank_2"/>
    <property type="match status" value="2"/>
</dbReference>
<sequence length="319" mass="36119">MDRINLINQFNNVVTRTRGHSMKYYKEITRHRNRENYLFNRTANIWNSLPNELVDAQTLNSFKADKKTPLHLVASYFSNLSQQMDGICRIASKLLKNACHFNAQDAKKCTPLHCAVEKNNAGVFSLFIEQPTLNLDVKNCDGHTPLWLALITGSQEANKVNTQFPSNEVVSNNISHRLCYNEDYDDVYDNDSRDCDDDDDGFPENSMASQLVSHGSSVNVRDEETGNTMLHEACLNKLVNASIFLIKHGACLDSTNLDGESPLHIACRLHLLRCGYADVVHVLLQMCDLNVASTIKKENRTTPESNSNSTYLLKFEHEY</sequence>
<dbReference type="GeneID" id="20202224"/>
<evidence type="ECO:0000256" key="1">
    <source>
        <dbReference type="ARBA" id="ARBA00022737"/>
    </source>
</evidence>
<dbReference type="Gene3D" id="1.25.40.20">
    <property type="entry name" value="Ankyrin repeat-containing domain"/>
    <property type="match status" value="2"/>
</dbReference>
<accession>T1F074</accession>
<evidence type="ECO:0000313" key="4">
    <source>
        <dbReference type="EnsemblMetazoa" id="HelroP168133"/>
    </source>
</evidence>
<keyword evidence="2" id="KW-0040">ANK repeat</keyword>
<dbReference type="Proteomes" id="UP000015101">
    <property type="component" value="Unassembled WGS sequence"/>
</dbReference>
<organism evidence="4 5">
    <name type="scientific">Helobdella robusta</name>
    <name type="common">Californian leech</name>
    <dbReference type="NCBI Taxonomy" id="6412"/>
    <lineage>
        <taxon>Eukaryota</taxon>
        <taxon>Metazoa</taxon>
        <taxon>Spiralia</taxon>
        <taxon>Lophotrochozoa</taxon>
        <taxon>Annelida</taxon>
        <taxon>Clitellata</taxon>
        <taxon>Hirudinea</taxon>
        <taxon>Rhynchobdellida</taxon>
        <taxon>Glossiphoniidae</taxon>
        <taxon>Helobdella</taxon>
    </lineage>
</organism>
<dbReference type="eggNOG" id="KOG0504">
    <property type="taxonomic scope" value="Eukaryota"/>
</dbReference>
<dbReference type="HOGENOM" id="CLU_872315_0_0_1"/>
<dbReference type="GO" id="GO:0045944">
    <property type="term" value="P:positive regulation of transcription by RNA polymerase II"/>
    <property type="evidence" value="ECO:0000318"/>
    <property type="project" value="GO_Central"/>
</dbReference>
<dbReference type="EMBL" id="KB095905">
    <property type="protein sequence ID" value="ESO10243.1"/>
    <property type="molecule type" value="Genomic_DNA"/>
</dbReference>
<dbReference type="InterPro" id="IPR036770">
    <property type="entry name" value="Ankyrin_rpt-contain_sf"/>
</dbReference>